<protein>
    <submittedName>
        <fullName evidence="1">Uncharacterized protein</fullName>
    </submittedName>
</protein>
<comment type="caution">
    <text evidence="1">The sequence shown here is derived from an EMBL/GenBank/DDBJ whole genome shotgun (WGS) entry which is preliminary data.</text>
</comment>
<dbReference type="EMBL" id="JAEVHI010000001">
    <property type="protein sequence ID" value="KAG5304786.1"/>
    <property type="molecule type" value="Genomic_DNA"/>
</dbReference>
<reference evidence="1 2" key="1">
    <citation type="submission" date="2021-01" db="EMBL/GenBank/DDBJ databases">
        <title>Chromosome-level genome assembly of a human fungal pathogen reveals clustering of transcriptionally co-regulated genes.</title>
        <authorList>
            <person name="Voorhies M."/>
            <person name="Cohen S."/>
            <person name="Shea T.P."/>
            <person name="Petrus S."/>
            <person name="Munoz J.F."/>
            <person name="Poplawski S."/>
            <person name="Goldman W.E."/>
            <person name="Michael T."/>
            <person name="Cuomo C.A."/>
            <person name="Sil A."/>
            <person name="Beyhan S."/>
        </authorList>
    </citation>
    <scope>NUCLEOTIDE SEQUENCE [LARGE SCALE GENOMIC DNA]</scope>
    <source>
        <strain evidence="1 2">G184AR</strain>
    </source>
</reference>
<sequence length="77" mass="9147">MRRVERLSRQNPSLLPPYQEDMHARSLVIYADLKGTRISHTTSYRVEHDYRLRFASLRHLSFLNVTAKGCPLYRLLM</sequence>
<proteinExistence type="predicted"/>
<gene>
    <name evidence="1" type="ORF">I7I52_03246</name>
</gene>
<evidence type="ECO:0000313" key="2">
    <source>
        <dbReference type="Proteomes" id="UP000670092"/>
    </source>
</evidence>
<accession>A0A8H8D7T3</accession>
<organism evidence="1 2">
    <name type="scientific">Ajellomyces capsulatus</name>
    <name type="common">Darling's disease fungus</name>
    <name type="synonym">Histoplasma capsulatum</name>
    <dbReference type="NCBI Taxonomy" id="5037"/>
    <lineage>
        <taxon>Eukaryota</taxon>
        <taxon>Fungi</taxon>
        <taxon>Dikarya</taxon>
        <taxon>Ascomycota</taxon>
        <taxon>Pezizomycotina</taxon>
        <taxon>Eurotiomycetes</taxon>
        <taxon>Eurotiomycetidae</taxon>
        <taxon>Onygenales</taxon>
        <taxon>Ajellomycetaceae</taxon>
        <taxon>Histoplasma</taxon>
    </lineage>
</organism>
<evidence type="ECO:0000313" key="1">
    <source>
        <dbReference type="EMBL" id="KAG5304786.1"/>
    </source>
</evidence>
<name>A0A8H8D7T3_AJECA</name>
<dbReference type="Proteomes" id="UP000670092">
    <property type="component" value="Unassembled WGS sequence"/>
</dbReference>
<dbReference type="AlphaFoldDB" id="A0A8H8D7T3"/>
<dbReference type="VEuPathDB" id="FungiDB:I7I52_03246"/>